<accession>A0ACD5UI97</accession>
<reference evidence="1" key="1">
    <citation type="submission" date="2021-05" db="EMBL/GenBank/DDBJ databases">
        <authorList>
            <person name="Scholz U."/>
            <person name="Mascher M."/>
            <person name="Fiebig A."/>
        </authorList>
    </citation>
    <scope>NUCLEOTIDE SEQUENCE [LARGE SCALE GENOMIC DNA]</scope>
</reference>
<evidence type="ECO:0000313" key="1">
    <source>
        <dbReference type="EnsemblPlants" id="AVESA.00010b.r2.2AG0256650.1.CDS.1"/>
    </source>
</evidence>
<dbReference type="EnsemblPlants" id="AVESA.00010b.r2.2AG0256650.1">
    <property type="protein sequence ID" value="AVESA.00010b.r2.2AG0256650.1.CDS.1"/>
    <property type="gene ID" value="AVESA.00010b.r2.2AG0256650"/>
</dbReference>
<reference evidence="1" key="2">
    <citation type="submission" date="2025-09" db="UniProtKB">
        <authorList>
            <consortium name="EnsemblPlants"/>
        </authorList>
    </citation>
    <scope>IDENTIFICATION</scope>
</reference>
<sequence length="306" mass="35517">MCSRGDTARINNKGGLVTIDKVWELDDILLKSTTQLKDVCFSFALFKMLRCRFAKYVVREAGFMKAHNFLWHLLLEDSDDKRILGVIASELSFLHDYYYSSLAISYSKNRLPIWNIFISLLTIVYCLLCAIDLITLVEPSLKDMPDHDFKDFIDIFTGQLSCVMSCIPDPPQTSFPKDPHQTELAGLDFGNFLFDLLPLLSLTALVVLSEVREIASYIFSDWTKVALMCRYVSWHEYPTWRKWIGKLLECRCKLLRPWQNKMNQCSILVLHPRNTPVDLLRRLIPLPEQKKNIKVPREVQRPLSAH</sequence>
<name>A0ACD5UI97_AVESA</name>
<keyword evidence="2" id="KW-1185">Reference proteome</keyword>
<organism evidence="1 2">
    <name type="scientific">Avena sativa</name>
    <name type="common">Oat</name>
    <dbReference type="NCBI Taxonomy" id="4498"/>
    <lineage>
        <taxon>Eukaryota</taxon>
        <taxon>Viridiplantae</taxon>
        <taxon>Streptophyta</taxon>
        <taxon>Embryophyta</taxon>
        <taxon>Tracheophyta</taxon>
        <taxon>Spermatophyta</taxon>
        <taxon>Magnoliopsida</taxon>
        <taxon>Liliopsida</taxon>
        <taxon>Poales</taxon>
        <taxon>Poaceae</taxon>
        <taxon>BOP clade</taxon>
        <taxon>Pooideae</taxon>
        <taxon>Poodae</taxon>
        <taxon>Poeae</taxon>
        <taxon>Poeae Chloroplast Group 1 (Aveneae type)</taxon>
        <taxon>Aveninae</taxon>
        <taxon>Avena</taxon>
    </lineage>
</organism>
<proteinExistence type="predicted"/>
<evidence type="ECO:0000313" key="2">
    <source>
        <dbReference type="Proteomes" id="UP001732700"/>
    </source>
</evidence>
<protein>
    <submittedName>
        <fullName evidence="1">Uncharacterized protein</fullName>
    </submittedName>
</protein>
<dbReference type="Proteomes" id="UP001732700">
    <property type="component" value="Chromosome 2A"/>
</dbReference>